<keyword evidence="4" id="KW-0963">Cytoplasm</keyword>
<protein>
    <submittedName>
        <fullName evidence="15">(diamondback moth) hypothetical protein</fullName>
    </submittedName>
</protein>
<dbReference type="Proteomes" id="UP000653454">
    <property type="component" value="Unassembled WGS sequence"/>
</dbReference>
<comment type="caution">
    <text evidence="15">The sequence shown here is derived from an EMBL/GenBank/DDBJ whole genome shotgun (WGS) entry which is preliminary data.</text>
</comment>
<dbReference type="EMBL" id="CAJHNJ030000010">
    <property type="protein sequence ID" value="CAG9107797.1"/>
    <property type="molecule type" value="Genomic_DNA"/>
</dbReference>
<evidence type="ECO:0000256" key="3">
    <source>
        <dbReference type="ARBA" id="ARBA00009131"/>
    </source>
</evidence>
<feature type="region of interest" description="Disordered" evidence="13">
    <location>
        <begin position="441"/>
        <end position="491"/>
    </location>
</feature>
<keyword evidence="7" id="KW-0862">Zinc</keyword>
<feature type="compositionally biased region" description="Basic and acidic residues" evidence="13">
    <location>
        <begin position="441"/>
        <end position="472"/>
    </location>
</feature>
<evidence type="ECO:0000256" key="12">
    <source>
        <dbReference type="SAM" id="Coils"/>
    </source>
</evidence>
<dbReference type="Pfam" id="PF25977">
    <property type="entry name" value="DZIP1"/>
    <property type="match status" value="1"/>
</dbReference>
<dbReference type="GO" id="GO:0005814">
    <property type="term" value="C:centriole"/>
    <property type="evidence" value="ECO:0007669"/>
    <property type="project" value="UniProtKB-SubCell"/>
</dbReference>
<evidence type="ECO:0000256" key="10">
    <source>
        <dbReference type="ARBA" id="ARBA00023273"/>
    </source>
</evidence>
<dbReference type="PANTHER" id="PTHR21502:SF3">
    <property type="entry name" value="CILIUM ASSEMBLY PROTEIN DZIP1L"/>
    <property type="match status" value="1"/>
</dbReference>
<keyword evidence="5" id="KW-0479">Metal-binding</keyword>
<feature type="region of interest" description="Disordered" evidence="13">
    <location>
        <begin position="210"/>
        <end position="230"/>
    </location>
</feature>
<dbReference type="InterPro" id="IPR058883">
    <property type="entry name" value="DZIP1_dom"/>
</dbReference>
<sequence length="1140" mass="130020">MTTKTSHELHHNFAKLAEETGFTFNTHRPRVHLDWNKIRSIDVESLVKDRKFFVIEQNLNDIVDCVLESEFDVRILEPGVVKLFRLAQLALEYQQFCRRYLDRSVAVLRDQLTSVMQDLEAAKKDVRDRDEEIRKLKRKSKHNFKPPQVLYGHDNIANMILKTLSHNGEMYPATSLLDSSHQYNKCNFCDKVFLNQLYLKSHMNRRHPNMMEHPEKDTDVKDQNSCNNNDHTKLNEEIMELRSKLQEMQMTITNLNNTHPTTSDLNVVTSNVDNTNLVSEDIKGNGDAENATAPDNTVLLEKIEEWKKEERDKYSKEMDLFRSQIFETINTMNQQKTENALDNEKVLIQQLNSTIQEQGHQIHLLKEEISSKILEAERDKINKSSEFEAQILQWMQKVETQTKQYQQMVDNLNQVTKEAQEARAQAEAERGRAARLQAMLEERQKKPETVTQVQDHRVDKHDDSKATGDQHKIRSKSNKRSSWMSESKSLEELHQKAQALLNMKSSSSDDISDSNYSSSPKKVITRKPTKDVKQKEIRVKYDHSEDEEDISQEENIRQADFRPAKPLKFDPKVKKQSKIRVKYDHSEDEEDISQEENLRQADLKAAKPLKLDAKVKKQAKILKDKVDTIISKKNGLTVHHSPIRVIRAKLNEELNQRLVLAGVDPLKGGVSNKEFNKLQKKLMQEQRLKIKNNPAYEKTRNSILAYLDTRAAAENEEHKSKYLTPTKSPKTFSLSSVMTNVKKKALSLVKHSDVSRENRLSMSEVTKRAIAILKTPPDSAQTSPVNKRRSPEKVIERNSKTSHFDRKVLATKASANTPGRSDKLNKTMRQVEVNISEESEDDSDTSESDHKYYDSTFLTKGSKSIDNLIKSPARRPATASGDYNEKLTTVKESSVDLSRTQSDPNILEVKDDKIYSNKLLSPYKNDIATKAVESPLKNQSILDAPKSPKQAKGVLKNAPSSSSLNKKKVLFDMDAIQTKSISASPSQSTEKSDTNENEKYELGLINLDDEEWDISSIDNEPLKKLHEETKINVISRATPSPKIAELKQTIESQLARRNETPSTMLVGGVDVLRGPRGKPASLGGSNTSLGSSVFDITDEAVIQVKTTTKTKQDHKDDSDLDISEFSIDDGIVNNKKRDSF</sequence>
<dbReference type="AlphaFoldDB" id="A0A8S4E1P0"/>
<feature type="coiled-coil region" evidence="12">
    <location>
        <begin position="105"/>
        <end position="139"/>
    </location>
</feature>
<feature type="compositionally biased region" description="Basic and acidic residues" evidence="13">
    <location>
        <begin position="789"/>
        <end position="808"/>
    </location>
</feature>
<evidence type="ECO:0000256" key="7">
    <source>
        <dbReference type="ARBA" id="ARBA00022833"/>
    </source>
</evidence>
<evidence type="ECO:0000256" key="13">
    <source>
        <dbReference type="SAM" id="MobiDB-lite"/>
    </source>
</evidence>
<name>A0A8S4E1P0_PLUXY</name>
<proteinExistence type="inferred from homology"/>
<evidence type="ECO:0000256" key="2">
    <source>
        <dbReference type="ARBA" id="ARBA00004120"/>
    </source>
</evidence>
<feature type="region of interest" description="Disordered" evidence="13">
    <location>
        <begin position="773"/>
        <end position="827"/>
    </location>
</feature>
<evidence type="ECO:0000256" key="8">
    <source>
        <dbReference type="ARBA" id="ARBA00023054"/>
    </source>
</evidence>
<keyword evidence="8 12" id="KW-0175">Coiled coil</keyword>
<keyword evidence="9" id="KW-0206">Cytoskeleton</keyword>
<evidence type="ECO:0000256" key="9">
    <source>
        <dbReference type="ARBA" id="ARBA00023212"/>
    </source>
</evidence>
<dbReference type="GO" id="GO:0036064">
    <property type="term" value="C:ciliary basal body"/>
    <property type="evidence" value="ECO:0007669"/>
    <property type="project" value="TreeGrafter"/>
</dbReference>
<dbReference type="GO" id="GO:0005737">
    <property type="term" value="C:cytoplasm"/>
    <property type="evidence" value="ECO:0007669"/>
    <property type="project" value="TreeGrafter"/>
</dbReference>
<dbReference type="Pfam" id="PF13815">
    <property type="entry name" value="Dzip-like_N"/>
    <property type="match status" value="1"/>
</dbReference>
<dbReference type="InterPro" id="IPR032714">
    <property type="entry name" value="DZIP1_N"/>
</dbReference>
<dbReference type="InterPro" id="IPR051241">
    <property type="entry name" value="DZIP_RILPL"/>
</dbReference>
<dbReference type="InterPro" id="IPR013087">
    <property type="entry name" value="Znf_C2H2_type"/>
</dbReference>
<comment type="subcellular location">
    <subcellularLocation>
        <location evidence="2">Cytoplasm</location>
        <location evidence="2">Cytoskeleton</location>
        <location evidence="2">Cilium basal body</location>
    </subcellularLocation>
    <subcellularLocation>
        <location evidence="1">Cytoplasm</location>
        <location evidence="1">Cytoskeleton</location>
        <location evidence="1">Microtubule organizing center</location>
        <location evidence="1">Centrosome</location>
        <location evidence="1">Centriole</location>
    </subcellularLocation>
</comment>
<dbReference type="PROSITE" id="PS00028">
    <property type="entry name" value="ZINC_FINGER_C2H2_1"/>
    <property type="match status" value="1"/>
</dbReference>
<keyword evidence="16" id="KW-1185">Reference proteome</keyword>
<dbReference type="GO" id="GO:0060271">
    <property type="term" value="P:cilium assembly"/>
    <property type="evidence" value="ECO:0007669"/>
    <property type="project" value="TreeGrafter"/>
</dbReference>
<feature type="region of interest" description="Disordered" evidence="13">
    <location>
        <begin position="504"/>
        <end position="536"/>
    </location>
</feature>
<gene>
    <name evidence="15" type="ORF">PLXY2_LOCUS3962</name>
</gene>
<comment type="similarity">
    <text evidence="3">Belongs to the DZIP C2H2-type zinc-finger protein family.</text>
</comment>
<evidence type="ECO:0000256" key="6">
    <source>
        <dbReference type="ARBA" id="ARBA00022771"/>
    </source>
</evidence>
<feature type="domain" description="C2H2-type" evidence="14">
    <location>
        <begin position="184"/>
        <end position="212"/>
    </location>
</feature>
<evidence type="ECO:0000256" key="1">
    <source>
        <dbReference type="ARBA" id="ARBA00004114"/>
    </source>
</evidence>
<evidence type="ECO:0000256" key="5">
    <source>
        <dbReference type="ARBA" id="ARBA00022723"/>
    </source>
</evidence>
<reference evidence="15" key="1">
    <citation type="submission" date="2020-11" db="EMBL/GenBank/DDBJ databases">
        <authorList>
            <person name="Whiteford S."/>
        </authorList>
    </citation>
    <scope>NUCLEOTIDE SEQUENCE</scope>
</reference>
<dbReference type="PROSITE" id="PS50157">
    <property type="entry name" value="ZINC_FINGER_C2H2_2"/>
    <property type="match status" value="1"/>
</dbReference>
<keyword evidence="6 11" id="KW-0863">Zinc-finger</keyword>
<evidence type="ECO:0000259" key="14">
    <source>
        <dbReference type="PROSITE" id="PS50157"/>
    </source>
</evidence>
<evidence type="ECO:0000313" key="15">
    <source>
        <dbReference type="EMBL" id="CAG9107797.1"/>
    </source>
</evidence>
<keyword evidence="10" id="KW-0966">Cell projection</keyword>
<organism evidence="15 16">
    <name type="scientific">Plutella xylostella</name>
    <name type="common">Diamondback moth</name>
    <name type="synonym">Plutella maculipennis</name>
    <dbReference type="NCBI Taxonomy" id="51655"/>
    <lineage>
        <taxon>Eukaryota</taxon>
        <taxon>Metazoa</taxon>
        <taxon>Ecdysozoa</taxon>
        <taxon>Arthropoda</taxon>
        <taxon>Hexapoda</taxon>
        <taxon>Insecta</taxon>
        <taxon>Pterygota</taxon>
        <taxon>Neoptera</taxon>
        <taxon>Endopterygota</taxon>
        <taxon>Lepidoptera</taxon>
        <taxon>Glossata</taxon>
        <taxon>Ditrysia</taxon>
        <taxon>Yponomeutoidea</taxon>
        <taxon>Plutellidae</taxon>
        <taxon>Plutella</taxon>
    </lineage>
</organism>
<evidence type="ECO:0000313" key="16">
    <source>
        <dbReference type="Proteomes" id="UP000653454"/>
    </source>
</evidence>
<dbReference type="PANTHER" id="PTHR21502">
    <property type="entry name" value="ZINC FINGER PROTEIN DZIP1"/>
    <property type="match status" value="1"/>
</dbReference>
<feature type="region of interest" description="Disordered" evidence="13">
    <location>
        <begin position="939"/>
        <end position="961"/>
    </location>
</feature>
<dbReference type="GO" id="GO:0008270">
    <property type="term" value="F:zinc ion binding"/>
    <property type="evidence" value="ECO:0007669"/>
    <property type="project" value="UniProtKB-KW"/>
</dbReference>
<accession>A0A8S4E1P0</accession>
<evidence type="ECO:0000256" key="4">
    <source>
        <dbReference type="ARBA" id="ARBA00022490"/>
    </source>
</evidence>
<feature type="compositionally biased region" description="Low complexity" evidence="13">
    <location>
        <begin position="505"/>
        <end position="519"/>
    </location>
</feature>
<evidence type="ECO:0000256" key="11">
    <source>
        <dbReference type="PROSITE-ProRule" id="PRU00042"/>
    </source>
</evidence>
<feature type="compositionally biased region" description="Basic and acidic residues" evidence="13">
    <location>
        <begin position="210"/>
        <end position="222"/>
    </location>
</feature>
<feature type="coiled-coil region" evidence="12">
    <location>
        <begin position="231"/>
        <end position="258"/>
    </location>
</feature>